<comment type="similarity">
    <text evidence="1">Belongs to the HipA Ser/Thr kinase family.</text>
</comment>
<dbReference type="EMBL" id="JXXE01000120">
    <property type="protein sequence ID" value="KIZ46686.1"/>
    <property type="molecule type" value="Genomic_DNA"/>
</dbReference>
<dbReference type="PANTHER" id="PTHR37419:SF8">
    <property type="entry name" value="TOXIN YJJJ"/>
    <property type="match status" value="1"/>
</dbReference>
<comment type="caution">
    <text evidence="6">The sequence shown here is derived from an EMBL/GenBank/DDBJ whole genome shotgun (WGS) entry which is preliminary data.</text>
</comment>
<keyword evidence="3 6" id="KW-0418">Kinase</keyword>
<evidence type="ECO:0000313" key="7">
    <source>
        <dbReference type="Proteomes" id="UP000032515"/>
    </source>
</evidence>
<evidence type="ECO:0000313" key="6">
    <source>
        <dbReference type="EMBL" id="KIZ46686.1"/>
    </source>
</evidence>
<feature type="domain" description="HipA N-terminal subdomain 1" evidence="5">
    <location>
        <begin position="32"/>
        <end position="121"/>
    </location>
</feature>
<dbReference type="GO" id="GO:0004674">
    <property type="term" value="F:protein serine/threonine kinase activity"/>
    <property type="evidence" value="ECO:0007669"/>
    <property type="project" value="TreeGrafter"/>
</dbReference>
<proteinExistence type="inferred from homology"/>
<dbReference type="Pfam" id="PF13657">
    <property type="entry name" value="Couple_hipA"/>
    <property type="match status" value="1"/>
</dbReference>
<dbReference type="InterPro" id="IPR052028">
    <property type="entry name" value="HipA_Ser/Thr_kinase"/>
</dbReference>
<evidence type="ECO:0000259" key="4">
    <source>
        <dbReference type="Pfam" id="PF07804"/>
    </source>
</evidence>
<organism evidence="6 7">
    <name type="scientific">Rhodopseudomonas palustris</name>
    <dbReference type="NCBI Taxonomy" id="1076"/>
    <lineage>
        <taxon>Bacteria</taxon>
        <taxon>Pseudomonadati</taxon>
        <taxon>Pseudomonadota</taxon>
        <taxon>Alphaproteobacteria</taxon>
        <taxon>Hyphomicrobiales</taxon>
        <taxon>Nitrobacteraceae</taxon>
        <taxon>Rhodopseudomonas</taxon>
    </lineage>
</organism>
<name>A0A0D7F1H6_RHOPL</name>
<keyword evidence="2" id="KW-0808">Transferase</keyword>
<feature type="domain" description="HipA-like C-terminal" evidence="4">
    <location>
        <begin position="174"/>
        <end position="393"/>
    </location>
</feature>
<dbReference type="PATRIC" id="fig|1076.23.peg.409"/>
<reference evidence="6 7" key="1">
    <citation type="submission" date="2014-11" db="EMBL/GenBank/DDBJ databases">
        <title>Genomics and ecophysiology of heterotrophic nitrogen fixing bacteria isolated from estuarine surface water.</title>
        <authorList>
            <person name="Bentzon-Tilia M."/>
            <person name="Severin I."/>
            <person name="Hansen L.H."/>
            <person name="Riemann L."/>
        </authorList>
    </citation>
    <scope>NUCLEOTIDE SEQUENCE [LARGE SCALE GENOMIC DNA]</scope>
    <source>
        <strain evidence="6 7">BAL398</strain>
    </source>
</reference>
<dbReference type="AlphaFoldDB" id="A0A0D7F1H6"/>
<evidence type="ECO:0000256" key="3">
    <source>
        <dbReference type="ARBA" id="ARBA00022777"/>
    </source>
</evidence>
<evidence type="ECO:0000256" key="2">
    <source>
        <dbReference type="ARBA" id="ARBA00022679"/>
    </source>
</evidence>
<evidence type="ECO:0000259" key="5">
    <source>
        <dbReference type="Pfam" id="PF13657"/>
    </source>
</evidence>
<gene>
    <name evidence="6" type="ORF">OO17_06265</name>
</gene>
<dbReference type="PANTHER" id="PTHR37419">
    <property type="entry name" value="SERINE/THREONINE-PROTEIN KINASE TOXIN HIPA"/>
    <property type="match status" value="1"/>
</dbReference>
<sequence>MSSNVTPTECFVYVTLPGQTAPVTAARFELTKDRRDIAIGRLVYGRTYLARAEAVPIDPIELRLANQTYGTVSMKGLFGALRDAGPDYWGRRLIERHLGAAQLNEMDYLLHSPDDRAGALGFGLNQQPPAPKRDFNKTLSLARLQKIADAIVDEEDRPDDAEVAQVEELLLVGTSMGGARPKAVVEDTDGLWIAKFNRKDDKWNNARAEHAMLMLARACGITTAESKVIVVGGRDVLMVKRFDRERADGGYLRARMLSGLTLLRAEEGHDTRDRWSYVLLVEELRRVSANPRGDAAELFRRMCFNALISNTDDHPRNHAVMAMTPDWNLSPAYDLTPGPLISEERRDLAMICGDAGRYANAENIVSQSMRFLLEKDVAEKIVSDMEEQVRSKWYEVVRREGLSEADCNTISRSFVYPGFRYPISRAAPPI</sequence>
<protein>
    <submittedName>
        <fullName evidence="6">Phosphatidylinositol kinase</fullName>
    </submittedName>
</protein>
<dbReference type="Pfam" id="PF07804">
    <property type="entry name" value="HipA_C"/>
    <property type="match status" value="1"/>
</dbReference>
<dbReference type="InterPro" id="IPR012893">
    <property type="entry name" value="HipA-like_C"/>
</dbReference>
<dbReference type="Proteomes" id="UP000032515">
    <property type="component" value="Unassembled WGS sequence"/>
</dbReference>
<dbReference type="RefSeq" id="WP_044407301.1">
    <property type="nucleotide sequence ID" value="NZ_JXXE01000120.1"/>
</dbReference>
<dbReference type="OrthoDB" id="9805913at2"/>
<evidence type="ECO:0000256" key="1">
    <source>
        <dbReference type="ARBA" id="ARBA00010164"/>
    </source>
</evidence>
<dbReference type="InterPro" id="IPR017508">
    <property type="entry name" value="HipA_N1"/>
</dbReference>
<accession>A0A0D7F1H6</accession>
<dbReference type="GO" id="GO:0005829">
    <property type="term" value="C:cytosol"/>
    <property type="evidence" value="ECO:0007669"/>
    <property type="project" value="TreeGrafter"/>
</dbReference>